<dbReference type="InterPro" id="IPR018485">
    <property type="entry name" value="FGGY_C"/>
</dbReference>
<feature type="domain" description="Carbohydrate kinase FGGY C-terminal" evidence="3">
    <location>
        <begin position="323"/>
        <end position="537"/>
    </location>
</feature>
<evidence type="ECO:0000313" key="4">
    <source>
        <dbReference type="EMBL" id="CAE2289809.1"/>
    </source>
</evidence>
<evidence type="ECO:0000256" key="1">
    <source>
        <dbReference type="ARBA" id="ARBA00022679"/>
    </source>
</evidence>
<dbReference type="SUPFAM" id="SSF53067">
    <property type="entry name" value="Actin-like ATPase domain"/>
    <property type="match status" value="2"/>
</dbReference>
<dbReference type="AlphaFoldDB" id="A0A7S4KBK2"/>
<keyword evidence="1" id="KW-0808">Transferase</keyword>
<gene>
    <name evidence="4" type="ORF">OAUR00152_LOCUS42477</name>
</gene>
<protein>
    <recommendedName>
        <fullName evidence="3">Carbohydrate kinase FGGY C-terminal domain-containing protein</fullName>
    </recommendedName>
</protein>
<organism evidence="4">
    <name type="scientific">Odontella aurita</name>
    <dbReference type="NCBI Taxonomy" id="265563"/>
    <lineage>
        <taxon>Eukaryota</taxon>
        <taxon>Sar</taxon>
        <taxon>Stramenopiles</taxon>
        <taxon>Ochrophyta</taxon>
        <taxon>Bacillariophyta</taxon>
        <taxon>Mediophyceae</taxon>
        <taxon>Biddulphiophycidae</taxon>
        <taxon>Eupodiscales</taxon>
        <taxon>Odontellaceae</taxon>
        <taxon>Odontella</taxon>
    </lineage>
</organism>
<dbReference type="PANTHER" id="PTHR43095:SF2">
    <property type="entry name" value="GLUCONOKINASE"/>
    <property type="match status" value="1"/>
</dbReference>
<dbReference type="InterPro" id="IPR043129">
    <property type="entry name" value="ATPase_NBD"/>
</dbReference>
<name>A0A7S4KBK2_9STRA</name>
<keyword evidence="2" id="KW-0418">Kinase</keyword>
<accession>A0A7S4KBK2</accession>
<dbReference type="InterPro" id="IPR050406">
    <property type="entry name" value="FGGY_Carb_Kinase"/>
</dbReference>
<evidence type="ECO:0000256" key="2">
    <source>
        <dbReference type="ARBA" id="ARBA00022777"/>
    </source>
</evidence>
<dbReference type="GO" id="GO:0016301">
    <property type="term" value="F:kinase activity"/>
    <property type="evidence" value="ECO:0007669"/>
    <property type="project" value="UniProtKB-KW"/>
</dbReference>
<reference evidence="4" key="1">
    <citation type="submission" date="2021-01" db="EMBL/GenBank/DDBJ databases">
        <authorList>
            <person name="Corre E."/>
            <person name="Pelletier E."/>
            <person name="Niang G."/>
            <person name="Scheremetjew M."/>
            <person name="Finn R."/>
            <person name="Kale V."/>
            <person name="Holt S."/>
            <person name="Cochrane G."/>
            <person name="Meng A."/>
            <person name="Brown T."/>
            <person name="Cohen L."/>
        </authorList>
    </citation>
    <scope>NUCLEOTIDE SEQUENCE</scope>
    <source>
        <strain evidence="4">Isolate 1302-5</strain>
    </source>
</reference>
<dbReference type="Gene3D" id="3.30.420.40">
    <property type="match status" value="2"/>
</dbReference>
<dbReference type="PANTHER" id="PTHR43095">
    <property type="entry name" value="SUGAR KINASE"/>
    <property type="match status" value="1"/>
</dbReference>
<sequence>MISGPTAEQEDPDRIILSLDIGSSGIRCLAFHQKKPDADSPPAKLLCVLEGCSSCSKTRVVEPGTGRILGLDASESSLLDRVDECVSETLCALRERYKADSPSRGFAVIGVGFSNFVMNLVGVDENGTVVTGDDGTTASITYACNSMEVSVECHRLRSVLGQERISNLYSRVGAPLHSAYALPQLRTFYTDHQTASLASRVIKWQSLSGLCLRRWLGHRDGFLPLSYSEASWTGMLDFRTCKWDDECLKLLTDTCRNALPNLSDFSDSETLKGGMSKKAGEGGNPYWGRWPELQHSRFFLGVGDGCGANIGSKCTAGSNRIATTIGTSAASRIVLTLPIAGTSSSTKAILLPPGLFCYRIDANQILVGGALTDGGSAVEWVRSLLNLSDDNDFHRCMNNVSDQYKQYLRGEADSSSQVSLTMIPFLSGERSVGFRDGATGCALGFTRNTTSADLLGSVLQGVTLRVCAILKLLQEVTSLDQAGENLRHPCIVASGTALEKNDLWRQMLADASGLSVILDAESADGTSRGIALLVAGAMSKEKSKAGPSFLFEEELLILDRSVPRECAKSHWSKGAETQENAINAVSPLWSC</sequence>
<evidence type="ECO:0000259" key="3">
    <source>
        <dbReference type="Pfam" id="PF02782"/>
    </source>
</evidence>
<dbReference type="EMBL" id="HBKQ01062317">
    <property type="protein sequence ID" value="CAE2289809.1"/>
    <property type="molecule type" value="Transcribed_RNA"/>
</dbReference>
<dbReference type="GO" id="GO:0005975">
    <property type="term" value="P:carbohydrate metabolic process"/>
    <property type="evidence" value="ECO:0007669"/>
    <property type="project" value="InterPro"/>
</dbReference>
<proteinExistence type="predicted"/>
<dbReference type="Pfam" id="PF02782">
    <property type="entry name" value="FGGY_C"/>
    <property type="match status" value="1"/>
</dbReference>